<proteinExistence type="predicted"/>
<dbReference type="SMART" id="SM00530">
    <property type="entry name" value="HTH_XRE"/>
    <property type="match status" value="1"/>
</dbReference>
<dbReference type="GO" id="GO:0005829">
    <property type="term" value="C:cytosol"/>
    <property type="evidence" value="ECO:0007669"/>
    <property type="project" value="TreeGrafter"/>
</dbReference>
<dbReference type="OrthoDB" id="1446758at2"/>
<evidence type="ECO:0000313" key="5">
    <source>
        <dbReference type="EMBL" id="SDD84678.1"/>
    </source>
</evidence>
<dbReference type="GO" id="GO:0003677">
    <property type="term" value="F:DNA binding"/>
    <property type="evidence" value="ECO:0007669"/>
    <property type="project" value="UniProtKB-KW"/>
</dbReference>
<protein>
    <submittedName>
        <fullName evidence="5">Transcriptional regulator, contains XRE-family HTH domain</fullName>
    </submittedName>
</protein>
<dbReference type="RefSeq" id="WP_092735472.1">
    <property type="nucleotide sequence ID" value="NZ_FNAS01000001.1"/>
</dbReference>
<dbReference type="InterPro" id="IPR001387">
    <property type="entry name" value="Cro/C1-type_HTH"/>
</dbReference>
<dbReference type="PANTHER" id="PTHR46797:SF23">
    <property type="entry name" value="HTH-TYPE TRANSCRIPTIONAL REGULATOR SUTR"/>
    <property type="match status" value="1"/>
</dbReference>
<dbReference type="STRING" id="1071918.SAMN05421544_10110"/>
<sequence length="122" mass="14277">MNSVGFNIRKIREKRGFSQDYVAQELNISQASYARLENENTKITVDRLYKIAEILEVDISDFFNGSKLKINTQNNYEGSYGNGYIQNLYVDNKEIVKKLIESYETIIKEKDEQIKLLKEKLL</sequence>
<evidence type="ECO:0000256" key="3">
    <source>
        <dbReference type="ARBA" id="ARBA00023163"/>
    </source>
</evidence>
<organism evidence="5 6">
    <name type="scientific">Riemerella columbipharyngis</name>
    <dbReference type="NCBI Taxonomy" id="1071918"/>
    <lineage>
        <taxon>Bacteria</taxon>
        <taxon>Pseudomonadati</taxon>
        <taxon>Bacteroidota</taxon>
        <taxon>Flavobacteriia</taxon>
        <taxon>Flavobacteriales</taxon>
        <taxon>Weeksellaceae</taxon>
        <taxon>Riemerella</taxon>
    </lineage>
</organism>
<dbReference type="PROSITE" id="PS50943">
    <property type="entry name" value="HTH_CROC1"/>
    <property type="match status" value="1"/>
</dbReference>
<evidence type="ECO:0000256" key="2">
    <source>
        <dbReference type="ARBA" id="ARBA00023125"/>
    </source>
</evidence>
<evidence type="ECO:0000313" key="6">
    <source>
        <dbReference type="Proteomes" id="UP000198517"/>
    </source>
</evidence>
<dbReference type="Pfam" id="PF01381">
    <property type="entry name" value="HTH_3"/>
    <property type="match status" value="1"/>
</dbReference>
<dbReference type="PANTHER" id="PTHR46797">
    <property type="entry name" value="HTH-TYPE TRANSCRIPTIONAL REGULATOR"/>
    <property type="match status" value="1"/>
</dbReference>
<feature type="domain" description="HTH cro/C1-type" evidence="4">
    <location>
        <begin position="8"/>
        <end position="62"/>
    </location>
</feature>
<dbReference type="InterPro" id="IPR010982">
    <property type="entry name" value="Lambda_DNA-bd_dom_sf"/>
</dbReference>
<dbReference type="AlphaFoldDB" id="A0A1G6Y2Q5"/>
<keyword evidence="3" id="KW-0804">Transcription</keyword>
<keyword evidence="1" id="KW-0805">Transcription regulation</keyword>
<name>A0A1G6Y2Q5_9FLAO</name>
<reference evidence="5 6" key="1">
    <citation type="submission" date="2016-10" db="EMBL/GenBank/DDBJ databases">
        <authorList>
            <person name="de Groot N.N."/>
        </authorList>
    </citation>
    <scope>NUCLEOTIDE SEQUENCE [LARGE SCALE GENOMIC DNA]</scope>
    <source>
        <strain evidence="5 6">DSM 24015</strain>
    </source>
</reference>
<dbReference type="Proteomes" id="UP000198517">
    <property type="component" value="Unassembled WGS sequence"/>
</dbReference>
<dbReference type="GO" id="GO:0003700">
    <property type="term" value="F:DNA-binding transcription factor activity"/>
    <property type="evidence" value="ECO:0007669"/>
    <property type="project" value="TreeGrafter"/>
</dbReference>
<dbReference type="EMBL" id="FNAS01000001">
    <property type="protein sequence ID" value="SDD84678.1"/>
    <property type="molecule type" value="Genomic_DNA"/>
</dbReference>
<keyword evidence="2" id="KW-0238">DNA-binding</keyword>
<dbReference type="Gene3D" id="1.10.260.40">
    <property type="entry name" value="lambda repressor-like DNA-binding domains"/>
    <property type="match status" value="1"/>
</dbReference>
<gene>
    <name evidence="5" type="ORF">SAMN05421544_10110</name>
</gene>
<dbReference type="CDD" id="cd00093">
    <property type="entry name" value="HTH_XRE"/>
    <property type="match status" value="1"/>
</dbReference>
<dbReference type="SUPFAM" id="SSF47413">
    <property type="entry name" value="lambda repressor-like DNA-binding domains"/>
    <property type="match status" value="1"/>
</dbReference>
<dbReference type="InterPro" id="IPR050807">
    <property type="entry name" value="TransReg_Diox_bact_type"/>
</dbReference>
<evidence type="ECO:0000259" key="4">
    <source>
        <dbReference type="PROSITE" id="PS50943"/>
    </source>
</evidence>
<accession>A0A1G6Y2Q5</accession>
<keyword evidence="6" id="KW-1185">Reference proteome</keyword>
<evidence type="ECO:0000256" key="1">
    <source>
        <dbReference type="ARBA" id="ARBA00023015"/>
    </source>
</evidence>